<evidence type="ECO:0000313" key="2">
    <source>
        <dbReference type="EMBL" id="KAK1480491.1"/>
    </source>
</evidence>
<evidence type="ECO:0000313" key="3">
    <source>
        <dbReference type="Proteomes" id="UP001239213"/>
    </source>
</evidence>
<keyword evidence="3" id="KW-1185">Reference proteome</keyword>
<name>A0AAI9VEP4_9PEZI</name>
<dbReference type="AlphaFoldDB" id="A0AAI9VEP4"/>
<accession>A0AAI9VEP4</accession>
<gene>
    <name evidence="2" type="ORF">CCUS01_16240</name>
</gene>
<dbReference type="Proteomes" id="UP001239213">
    <property type="component" value="Unassembled WGS sequence"/>
</dbReference>
<organism evidence="2 3">
    <name type="scientific">Colletotrichum cuscutae</name>
    <dbReference type="NCBI Taxonomy" id="1209917"/>
    <lineage>
        <taxon>Eukaryota</taxon>
        <taxon>Fungi</taxon>
        <taxon>Dikarya</taxon>
        <taxon>Ascomycota</taxon>
        <taxon>Pezizomycotina</taxon>
        <taxon>Sordariomycetes</taxon>
        <taxon>Hypocreomycetidae</taxon>
        <taxon>Glomerellales</taxon>
        <taxon>Glomerellaceae</taxon>
        <taxon>Colletotrichum</taxon>
        <taxon>Colletotrichum acutatum species complex</taxon>
    </lineage>
</organism>
<feature type="transmembrane region" description="Helical" evidence="1">
    <location>
        <begin position="55"/>
        <end position="73"/>
    </location>
</feature>
<proteinExistence type="predicted"/>
<keyword evidence="1" id="KW-0812">Transmembrane</keyword>
<protein>
    <submittedName>
        <fullName evidence="2">Uncharacterized protein</fullName>
    </submittedName>
</protein>
<keyword evidence="1" id="KW-1133">Transmembrane helix</keyword>
<feature type="non-terminal residue" evidence="2">
    <location>
        <position position="1"/>
    </location>
</feature>
<evidence type="ECO:0000256" key="1">
    <source>
        <dbReference type="SAM" id="Phobius"/>
    </source>
</evidence>
<comment type="caution">
    <text evidence="2">The sequence shown here is derived from an EMBL/GenBank/DDBJ whole genome shotgun (WGS) entry which is preliminary data.</text>
</comment>
<reference evidence="2" key="1">
    <citation type="submission" date="2016-11" db="EMBL/GenBank/DDBJ databases">
        <title>The genome sequence of Colletotrichum cuscutae.</title>
        <authorList>
            <person name="Baroncelli R."/>
        </authorList>
    </citation>
    <scope>NUCLEOTIDE SEQUENCE</scope>
    <source>
        <strain evidence="2">IMI 304802</strain>
    </source>
</reference>
<keyword evidence="1" id="KW-0472">Membrane</keyword>
<dbReference type="EMBL" id="MPDP01000109">
    <property type="protein sequence ID" value="KAK1480491.1"/>
    <property type="molecule type" value="Genomic_DNA"/>
</dbReference>
<sequence length="74" mass="7993">DSGKLVSRAEATCTCVKAVSSGPQRTYRQRNNPMGYRVVDWAPDSAPARGLLRRIAVPLAPSLFLVPGVVLWVA</sequence>